<dbReference type="InterPro" id="IPR054738">
    <property type="entry name" value="Siphovirus-type_tail_C"/>
</dbReference>
<accession>A0A9J6QZE9</accession>
<evidence type="ECO:0000313" key="3">
    <source>
        <dbReference type="Proteomes" id="UP001065549"/>
    </source>
</evidence>
<name>A0A9J6QZE9_9FIRM</name>
<dbReference type="EMBL" id="JAOSHN010000014">
    <property type="protein sequence ID" value="MCU7380856.1"/>
    <property type="molecule type" value="Genomic_DNA"/>
</dbReference>
<keyword evidence="3" id="KW-1185">Reference proteome</keyword>
<reference evidence="2" key="1">
    <citation type="submission" date="2022-09" db="EMBL/GenBank/DDBJ databases">
        <title>Culturomic study of gut microbiota in children with autism spectrum disorder.</title>
        <authorList>
            <person name="Efimov B.A."/>
            <person name="Chaplin A.V."/>
            <person name="Sokolova S.R."/>
            <person name="Pikina A.P."/>
            <person name="Korzhanova M."/>
            <person name="Belova V."/>
            <person name="Korostin D."/>
        </authorList>
    </citation>
    <scope>NUCLEOTIDE SEQUENCE</scope>
    <source>
        <strain evidence="2">ASD5510</strain>
    </source>
</reference>
<dbReference type="Gene3D" id="2.60.120.860">
    <property type="match status" value="1"/>
</dbReference>
<organism evidence="2 3">
    <name type="scientific">Hominibacterium faecale</name>
    <dbReference type="NCBI Taxonomy" id="2839743"/>
    <lineage>
        <taxon>Bacteria</taxon>
        <taxon>Bacillati</taxon>
        <taxon>Bacillota</taxon>
        <taxon>Clostridia</taxon>
        <taxon>Peptostreptococcales</taxon>
        <taxon>Anaerovoracaceae</taxon>
        <taxon>Hominibacterium</taxon>
    </lineage>
</organism>
<dbReference type="RefSeq" id="WP_269478851.1">
    <property type="nucleotide sequence ID" value="NZ_JAOSHN010000014.1"/>
</dbReference>
<comment type="caution">
    <text evidence="2">The sequence shown here is derived from an EMBL/GenBank/DDBJ whole genome shotgun (WGS) entry which is preliminary data.</text>
</comment>
<evidence type="ECO:0000313" key="2">
    <source>
        <dbReference type="EMBL" id="MCU7380856.1"/>
    </source>
</evidence>
<proteinExistence type="predicted"/>
<dbReference type="Pfam" id="PF22768">
    <property type="entry name" value="SPP1_Dit"/>
    <property type="match status" value="1"/>
</dbReference>
<gene>
    <name evidence="2" type="ORF">OBO34_21310</name>
</gene>
<sequence length="284" mass="31483">MREVKVIAKRSDGQVFSYENADWGILELDGLSFPPIEIFKKNRGFGNGAIITGKRKDAREIDIVATSRNRANNTIDRKRALAFHNSNYTFDLYITYLDTTRIAKECELQGAKCPTGNVYDRQILTVNYLAADADLFEDSSVITQFKNVYPLWHVARAYPPDGSLAFGYTENATSKIIEYLGSEPAPVVATIMATGAVEDITVKVRDISVTVRCNLGSGDVLVVDSENRIITLNGMRIPENQYNGLDLPNLLVKYGDNFMQIIAGDPGNVAFETDLKFTGRYGGI</sequence>
<dbReference type="Proteomes" id="UP001065549">
    <property type="component" value="Unassembled WGS sequence"/>
</dbReference>
<feature type="domain" description="Siphovirus-type tail component C-terminal" evidence="1">
    <location>
        <begin position="181"/>
        <end position="239"/>
    </location>
</feature>
<evidence type="ECO:0000259" key="1">
    <source>
        <dbReference type="Pfam" id="PF22768"/>
    </source>
</evidence>
<dbReference type="AlphaFoldDB" id="A0A9J6QZE9"/>
<protein>
    <submittedName>
        <fullName evidence="2">Phage tail family protein</fullName>
    </submittedName>
</protein>